<evidence type="ECO:0000313" key="3">
    <source>
        <dbReference type="EMBL" id="MBC2905912.1"/>
    </source>
</evidence>
<protein>
    <submittedName>
        <fullName evidence="3">Peptidoglycan-binding protein</fullName>
    </submittedName>
</protein>
<reference evidence="3 4" key="1">
    <citation type="submission" date="2020-08" db="EMBL/GenBank/DDBJ databases">
        <title>Streptomyces sp. PSKA01 genome sequencing and assembly.</title>
        <authorList>
            <person name="Mandal S."/>
            <person name="Maiti P.K."/>
            <person name="Das P."/>
        </authorList>
    </citation>
    <scope>NUCLEOTIDE SEQUENCE [LARGE SCALE GENOMIC DNA]</scope>
    <source>
        <strain evidence="3 4">PSKA01</strain>
    </source>
</reference>
<dbReference type="Pfam" id="PF01471">
    <property type="entry name" value="PG_binding_1"/>
    <property type="match status" value="1"/>
</dbReference>
<gene>
    <name evidence="3" type="ORF">H4N64_31025</name>
</gene>
<evidence type="ECO:0000313" key="4">
    <source>
        <dbReference type="Proteomes" id="UP000584670"/>
    </source>
</evidence>
<feature type="signal peptide" evidence="1">
    <location>
        <begin position="1"/>
        <end position="30"/>
    </location>
</feature>
<dbReference type="Gene3D" id="1.10.101.10">
    <property type="entry name" value="PGBD-like superfamily/PGBD"/>
    <property type="match status" value="1"/>
</dbReference>
<accession>A0A7X1JA29</accession>
<keyword evidence="4" id="KW-1185">Reference proteome</keyword>
<dbReference type="InterPro" id="IPR002477">
    <property type="entry name" value="Peptidoglycan-bd-like"/>
</dbReference>
<dbReference type="EMBL" id="JACMSF010000042">
    <property type="protein sequence ID" value="MBC2905912.1"/>
    <property type="molecule type" value="Genomic_DNA"/>
</dbReference>
<name>A0A7X1JA29_9ACTN</name>
<dbReference type="RefSeq" id="WP_186285756.1">
    <property type="nucleotide sequence ID" value="NZ_JACMSF010000042.1"/>
</dbReference>
<feature type="chain" id="PRO_5030518366" evidence="1">
    <location>
        <begin position="31"/>
        <end position="148"/>
    </location>
</feature>
<sequence length="148" mass="15012">MRAVTRTLVGAGTAVGIAVGSLAAAGTASAATAPETRPAVSAEAVAPLAVNNLGLNTTQAKNWQCWLRDTGYNPGAIDGQLGTNSWKAAQNKFNDLGLNAGAVDGVVGPNTIKALQRYLNIFDYGLTVDGIAGSKTKAAFADFNSIGC</sequence>
<dbReference type="SUPFAM" id="SSF47090">
    <property type="entry name" value="PGBD-like"/>
    <property type="match status" value="1"/>
</dbReference>
<evidence type="ECO:0000259" key="2">
    <source>
        <dbReference type="Pfam" id="PF01471"/>
    </source>
</evidence>
<dbReference type="InterPro" id="IPR036365">
    <property type="entry name" value="PGBD-like_sf"/>
</dbReference>
<dbReference type="Proteomes" id="UP000584670">
    <property type="component" value="Unassembled WGS sequence"/>
</dbReference>
<dbReference type="InterPro" id="IPR036366">
    <property type="entry name" value="PGBDSf"/>
</dbReference>
<comment type="caution">
    <text evidence="3">The sequence shown here is derived from an EMBL/GenBank/DDBJ whole genome shotgun (WGS) entry which is preliminary data.</text>
</comment>
<proteinExistence type="predicted"/>
<keyword evidence="1" id="KW-0732">Signal</keyword>
<organism evidence="3 4">
    <name type="scientific">Streptomyces cupreus</name>
    <dbReference type="NCBI Taxonomy" id="2759956"/>
    <lineage>
        <taxon>Bacteria</taxon>
        <taxon>Bacillati</taxon>
        <taxon>Actinomycetota</taxon>
        <taxon>Actinomycetes</taxon>
        <taxon>Kitasatosporales</taxon>
        <taxon>Streptomycetaceae</taxon>
        <taxon>Streptomyces</taxon>
    </lineage>
</organism>
<dbReference type="AlphaFoldDB" id="A0A7X1JA29"/>
<evidence type="ECO:0000256" key="1">
    <source>
        <dbReference type="SAM" id="SignalP"/>
    </source>
</evidence>
<feature type="domain" description="Peptidoglycan binding-like" evidence="2">
    <location>
        <begin position="85"/>
        <end position="139"/>
    </location>
</feature>